<evidence type="ECO:0000313" key="5">
    <source>
        <dbReference type="Proteomes" id="UP000436822"/>
    </source>
</evidence>
<organism evidence="4 5">
    <name type="scientific">Litoreibacter roseus</name>
    <dbReference type="NCBI Taxonomy" id="2601869"/>
    <lineage>
        <taxon>Bacteria</taxon>
        <taxon>Pseudomonadati</taxon>
        <taxon>Pseudomonadota</taxon>
        <taxon>Alphaproteobacteria</taxon>
        <taxon>Rhodobacterales</taxon>
        <taxon>Roseobacteraceae</taxon>
        <taxon>Litoreibacter</taxon>
    </lineage>
</organism>
<feature type="domain" description="Tetracyclin repressor-like C-terminal" evidence="3">
    <location>
        <begin position="80"/>
        <end position="183"/>
    </location>
</feature>
<dbReference type="SUPFAM" id="SSF46689">
    <property type="entry name" value="Homeodomain-like"/>
    <property type="match status" value="1"/>
</dbReference>
<gene>
    <name evidence="4" type="ORF">KIN_27780</name>
</gene>
<dbReference type="Gene3D" id="1.10.357.10">
    <property type="entry name" value="Tetracycline Repressor, domain 2"/>
    <property type="match status" value="1"/>
</dbReference>
<dbReference type="AlphaFoldDB" id="A0A6N6JHW5"/>
<proteinExistence type="predicted"/>
<dbReference type="InterPro" id="IPR009057">
    <property type="entry name" value="Homeodomain-like_sf"/>
</dbReference>
<dbReference type="SUPFAM" id="SSF48498">
    <property type="entry name" value="Tetracyclin repressor-like, C-terminal domain"/>
    <property type="match status" value="1"/>
</dbReference>
<dbReference type="OrthoDB" id="9779746at2"/>
<keyword evidence="5" id="KW-1185">Reference proteome</keyword>
<name>A0A6N6JHW5_9RHOB</name>
<reference evidence="4 5" key="1">
    <citation type="submission" date="2019-12" db="EMBL/GenBank/DDBJ databases">
        <title>Litoreibacter badius sp. nov., a novel bacteriochlorophyll a-containing bacterium in the genus Litoreibacter.</title>
        <authorList>
            <person name="Kanamuro M."/>
            <person name="Takabe Y."/>
            <person name="Mori K."/>
            <person name="Takaichi S."/>
            <person name="Hanada S."/>
        </authorList>
    </citation>
    <scope>NUCLEOTIDE SEQUENCE [LARGE SCALE GENOMIC DNA]</scope>
    <source>
        <strain evidence="4 5">K6</strain>
    </source>
</reference>
<dbReference type="Proteomes" id="UP000436822">
    <property type="component" value="Unassembled WGS sequence"/>
</dbReference>
<dbReference type="EMBL" id="BLJE01000003">
    <property type="protein sequence ID" value="GFE65704.1"/>
    <property type="molecule type" value="Genomic_DNA"/>
</dbReference>
<dbReference type="Gene3D" id="1.10.10.60">
    <property type="entry name" value="Homeodomain-like"/>
    <property type="match status" value="1"/>
</dbReference>
<evidence type="ECO:0000256" key="2">
    <source>
        <dbReference type="ARBA" id="ARBA00023163"/>
    </source>
</evidence>
<dbReference type="InterPro" id="IPR036271">
    <property type="entry name" value="Tet_transcr_reg_TetR-rel_C_sf"/>
</dbReference>
<evidence type="ECO:0000313" key="4">
    <source>
        <dbReference type="EMBL" id="GFE65704.1"/>
    </source>
</evidence>
<dbReference type="RefSeq" id="WP_159808083.1">
    <property type="nucleotide sequence ID" value="NZ_BLJE01000003.1"/>
</dbReference>
<dbReference type="Pfam" id="PF16925">
    <property type="entry name" value="TetR_C_13"/>
    <property type="match status" value="1"/>
</dbReference>
<evidence type="ECO:0000259" key="3">
    <source>
        <dbReference type="Pfam" id="PF16925"/>
    </source>
</evidence>
<protein>
    <submittedName>
        <fullName evidence="4">TetR family transcriptional regulator</fullName>
    </submittedName>
</protein>
<sequence>MARQIAYDPVELRTDLLSVFWRQGYAETSLSDLEAATGLNRRQLYNGPGDKLAMFLQAMDDFSDQAGRMFLTPLENETAGVRDIANLLNTFVNLSQTKDGRKGCLVCSVSQEEVAADPKVRARADAYFDRIKAAYHNALTQAAKRNEVDLDAEGIAQRSARLFAAHVALCILGRAGRPVEELRDIAADAAADLG</sequence>
<comment type="caution">
    <text evidence="4">The sequence shown here is derived from an EMBL/GenBank/DDBJ whole genome shotgun (WGS) entry which is preliminary data.</text>
</comment>
<keyword evidence="1" id="KW-0805">Transcription regulation</keyword>
<dbReference type="InterPro" id="IPR011075">
    <property type="entry name" value="TetR_C"/>
</dbReference>
<keyword evidence="2" id="KW-0804">Transcription</keyword>
<dbReference type="PANTHER" id="PTHR47506:SF10">
    <property type="entry name" value="TRANSCRIPTIONAL REGULATORY PROTEIN"/>
    <property type="match status" value="1"/>
</dbReference>
<dbReference type="PANTHER" id="PTHR47506">
    <property type="entry name" value="TRANSCRIPTIONAL REGULATORY PROTEIN"/>
    <property type="match status" value="1"/>
</dbReference>
<accession>A0A6N6JHW5</accession>
<evidence type="ECO:0000256" key="1">
    <source>
        <dbReference type="ARBA" id="ARBA00023015"/>
    </source>
</evidence>